<dbReference type="RefSeq" id="WP_086445238.1">
    <property type="nucleotide sequence ID" value="NZ_CP147248.1"/>
</dbReference>
<evidence type="ECO:0000313" key="3">
    <source>
        <dbReference type="EMBL" id="WYJ87374.1"/>
    </source>
</evidence>
<feature type="transmembrane region" description="Helical" evidence="2">
    <location>
        <begin position="7"/>
        <end position="28"/>
    </location>
</feature>
<dbReference type="Proteomes" id="UP000195080">
    <property type="component" value="Chromosome"/>
</dbReference>
<protein>
    <recommendedName>
        <fullName evidence="5">Gram-positive cocci surface proteins LPxTG domain-containing protein</fullName>
    </recommendedName>
</protein>
<evidence type="ECO:0000313" key="4">
    <source>
        <dbReference type="Proteomes" id="UP000195080"/>
    </source>
</evidence>
<gene>
    <name evidence="3" type="ORF">A5866_002470</name>
</gene>
<reference evidence="4" key="1">
    <citation type="submission" date="2017-05" db="EMBL/GenBank/DDBJ databases">
        <title>The Genome Sequence of EEnterococcus faecalis 9F2_4866.</title>
        <authorList>
            <consortium name="The Broad Institute Genomics Platform"/>
            <consortium name="The Broad Institute Genomic Center for Infectious Diseases"/>
            <person name="Earl A."/>
            <person name="Manson A."/>
            <person name="Schwartman J."/>
            <person name="Gilmore M."/>
            <person name="Abouelleil A."/>
            <person name="Cao P."/>
            <person name="Chapman S."/>
            <person name="Cusick C."/>
            <person name="Shea T."/>
            <person name="Young S."/>
            <person name="Neafsey D."/>
            <person name="Nusbaum C."/>
            <person name="Birren B."/>
        </authorList>
    </citation>
    <scope>NUCLEOTIDE SEQUENCE [LARGE SCALE GENOMIC DNA]</scope>
    <source>
        <strain evidence="4">12C11_DIV0727</strain>
    </source>
</reference>
<accession>A0ABZ2TB53</accession>
<evidence type="ECO:0000256" key="1">
    <source>
        <dbReference type="SAM" id="MobiDB-lite"/>
    </source>
</evidence>
<reference evidence="3 4" key="2">
    <citation type="submission" date="2024-03" db="EMBL/GenBank/DDBJ databases">
        <title>The Genome Sequence of Enterococcus sp. DIV0727d.</title>
        <authorList>
            <consortium name="The Broad Institute Genomics Platform"/>
            <consortium name="The Broad Institute Microbial Omics Core"/>
            <consortium name="The Broad Institute Genomic Center for Infectious Diseases"/>
            <person name="Earl A."/>
            <person name="Manson A."/>
            <person name="Gilmore M."/>
            <person name="Schwartman J."/>
            <person name="Shea T."/>
            <person name="Abouelleil A."/>
            <person name="Cao P."/>
            <person name="Chapman S."/>
            <person name="Cusick C."/>
            <person name="Young S."/>
            <person name="Neafsey D."/>
            <person name="Nusbaum C."/>
            <person name="Birren B."/>
        </authorList>
    </citation>
    <scope>NUCLEOTIDE SEQUENCE [LARGE SCALE GENOMIC DNA]</scope>
    <source>
        <strain evidence="3 4">12C11_DIV0727</strain>
    </source>
</reference>
<keyword evidence="2" id="KW-1133">Transmembrane helix</keyword>
<feature type="transmembrane region" description="Helical" evidence="2">
    <location>
        <begin position="87"/>
        <end position="107"/>
    </location>
</feature>
<feature type="region of interest" description="Disordered" evidence="1">
    <location>
        <begin position="39"/>
        <end position="77"/>
    </location>
</feature>
<dbReference type="EMBL" id="CP147248">
    <property type="protein sequence ID" value="WYJ87374.1"/>
    <property type="molecule type" value="Genomic_DNA"/>
</dbReference>
<feature type="compositionally biased region" description="Low complexity" evidence="1">
    <location>
        <begin position="47"/>
        <end position="58"/>
    </location>
</feature>
<keyword evidence="2" id="KW-0472">Membrane</keyword>
<sequence length="117" mass="12896">MKKKYAFVLIKALIILVYILLLTFQPLITDASNPRNELETDAGIGFTTSSSTVTSTSSSRDKLPETGGGSNKWRGSLPKTGALTEPFIILILGWALAVLSLTIFTIVRKKYEEQEEM</sequence>
<name>A0ABZ2TB53_9ENTE</name>
<evidence type="ECO:0000256" key="2">
    <source>
        <dbReference type="SAM" id="Phobius"/>
    </source>
</evidence>
<proteinExistence type="predicted"/>
<organism evidence="3 4">
    <name type="scientific">Candidatus Enterococcus lemimoniae</name>
    <dbReference type="NCBI Taxonomy" id="1834167"/>
    <lineage>
        <taxon>Bacteria</taxon>
        <taxon>Bacillati</taxon>
        <taxon>Bacillota</taxon>
        <taxon>Bacilli</taxon>
        <taxon>Lactobacillales</taxon>
        <taxon>Enterococcaceae</taxon>
        <taxon>Enterococcus</taxon>
    </lineage>
</organism>
<evidence type="ECO:0008006" key="5">
    <source>
        <dbReference type="Google" id="ProtNLM"/>
    </source>
</evidence>
<keyword evidence="4" id="KW-1185">Reference proteome</keyword>
<keyword evidence="2" id="KW-0812">Transmembrane</keyword>